<evidence type="ECO:0000256" key="5">
    <source>
        <dbReference type="ARBA" id="ARBA00022679"/>
    </source>
</evidence>
<accession>A0A1T4NLS0</accession>
<comment type="subcellular location">
    <subcellularLocation>
        <location evidence="1">Cytoplasm</location>
    </subcellularLocation>
</comment>
<reference evidence="10" key="1">
    <citation type="submission" date="2017-02" db="EMBL/GenBank/DDBJ databases">
        <authorList>
            <person name="Varghese N."/>
            <person name="Submissions S."/>
        </authorList>
    </citation>
    <scope>NUCLEOTIDE SEQUENCE [LARGE SCALE GENOMIC DNA]</scope>
    <source>
        <strain evidence="10">ATCC 25662</strain>
    </source>
</reference>
<dbReference type="Pfam" id="PF03830">
    <property type="entry name" value="PTSIIB_sorb"/>
    <property type="match status" value="1"/>
</dbReference>
<dbReference type="InterPro" id="IPR036667">
    <property type="entry name" value="PTS_IIB_sorbose-sp_sf"/>
</dbReference>
<keyword evidence="5" id="KW-0808">Transferase</keyword>
<evidence type="ECO:0000256" key="7">
    <source>
        <dbReference type="ARBA" id="ARBA00022777"/>
    </source>
</evidence>
<dbReference type="GO" id="GO:0005737">
    <property type="term" value="C:cytoplasm"/>
    <property type="evidence" value="ECO:0007669"/>
    <property type="project" value="UniProtKB-SubCell"/>
</dbReference>
<evidence type="ECO:0000256" key="6">
    <source>
        <dbReference type="ARBA" id="ARBA00022683"/>
    </source>
</evidence>
<dbReference type="AlphaFoldDB" id="A0A1T4NLS0"/>
<evidence type="ECO:0000313" key="10">
    <source>
        <dbReference type="Proteomes" id="UP000243297"/>
    </source>
</evidence>
<dbReference type="Proteomes" id="UP000243297">
    <property type="component" value="Unassembled WGS sequence"/>
</dbReference>
<evidence type="ECO:0000256" key="2">
    <source>
        <dbReference type="ARBA" id="ARBA00022448"/>
    </source>
</evidence>
<keyword evidence="6" id="KW-0598">Phosphotransferase system</keyword>
<organism evidence="9 10">
    <name type="scientific">Anaerorhabdus furcosa</name>
    <dbReference type="NCBI Taxonomy" id="118967"/>
    <lineage>
        <taxon>Bacteria</taxon>
        <taxon>Bacillati</taxon>
        <taxon>Bacillota</taxon>
        <taxon>Erysipelotrichia</taxon>
        <taxon>Erysipelotrichales</taxon>
        <taxon>Erysipelotrichaceae</taxon>
        <taxon>Anaerorhabdus</taxon>
    </lineage>
</organism>
<protein>
    <submittedName>
        <fullName evidence="9">PTS system, galactosamine-specific IIB component</fullName>
    </submittedName>
</protein>
<keyword evidence="10" id="KW-1185">Reference proteome</keyword>
<proteinExistence type="predicted"/>
<dbReference type="InterPro" id="IPR004720">
    <property type="entry name" value="PTS_IIB_sorbose-sp"/>
</dbReference>
<dbReference type="STRING" id="118967.SAMN02745191_1696"/>
<dbReference type="GO" id="GO:0009401">
    <property type="term" value="P:phosphoenolpyruvate-dependent sugar phosphotransferase system"/>
    <property type="evidence" value="ECO:0007669"/>
    <property type="project" value="UniProtKB-KW"/>
</dbReference>
<keyword evidence="4" id="KW-0762">Sugar transport</keyword>
<dbReference type="EMBL" id="FUWY01000004">
    <property type="protein sequence ID" value="SJZ80209.1"/>
    <property type="molecule type" value="Genomic_DNA"/>
</dbReference>
<dbReference type="PROSITE" id="PS51101">
    <property type="entry name" value="PTS_EIIB_TYPE_4"/>
    <property type="match status" value="1"/>
</dbReference>
<name>A0A1T4NLS0_9FIRM</name>
<dbReference type="Gene3D" id="3.40.35.10">
    <property type="entry name" value="Phosphotransferase system, sorbose subfamily IIB component"/>
    <property type="match status" value="1"/>
</dbReference>
<dbReference type="GO" id="GO:0016301">
    <property type="term" value="F:kinase activity"/>
    <property type="evidence" value="ECO:0007669"/>
    <property type="project" value="UniProtKB-KW"/>
</dbReference>
<evidence type="ECO:0000313" key="9">
    <source>
        <dbReference type="EMBL" id="SJZ80209.1"/>
    </source>
</evidence>
<feature type="domain" description="PTS EIIB type-4" evidence="8">
    <location>
        <begin position="3"/>
        <end position="167"/>
    </location>
</feature>
<sequence length="167" mass="18833">MQIEGKIVLVRIDNRLVHGQVGGPWSASLDVNVLVVVDNEVVLDPLQQRLMEFVANSNNIRILFFSVQDFIEALTNSSPHSKMFVVVRNVQTVSELVDAGVPIDTVNFGNMHYEKGKVPLSRKVYINNEDAEGIQNLLDHQVICFMQDVPGTYREELTTLAHVKFKK</sequence>
<dbReference type="OrthoDB" id="9788818at2"/>
<dbReference type="SUPFAM" id="SSF52728">
    <property type="entry name" value="PTS IIb component"/>
    <property type="match status" value="1"/>
</dbReference>
<evidence type="ECO:0000256" key="1">
    <source>
        <dbReference type="ARBA" id="ARBA00004496"/>
    </source>
</evidence>
<evidence type="ECO:0000259" key="8">
    <source>
        <dbReference type="PROSITE" id="PS51101"/>
    </source>
</evidence>
<dbReference type="GO" id="GO:0008982">
    <property type="term" value="F:protein-N(PI)-phosphohistidine-sugar phosphotransferase activity"/>
    <property type="evidence" value="ECO:0007669"/>
    <property type="project" value="InterPro"/>
</dbReference>
<keyword evidence="3" id="KW-0963">Cytoplasm</keyword>
<dbReference type="RefSeq" id="WP_078712085.1">
    <property type="nucleotide sequence ID" value="NZ_FUWY01000004.1"/>
</dbReference>
<evidence type="ECO:0000256" key="3">
    <source>
        <dbReference type="ARBA" id="ARBA00022490"/>
    </source>
</evidence>
<evidence type="ECO:0000256" key="4">
    <source>
        <dbReference type="ARBA" id="ARBA00022597"/>
    </source>
</evidence>
<gene>
    <name evidence="9" type="ORF">SAMN02745191_1696</name>
</gene>
<keyword evidence="7" id="KW-0418">Kinase</keyword>
<keyword evidence="2" id="KW-0813">Transport</keyword>